<dbReference type="AlphaFoldDB" id="X1MH59"/>
<feature type="coiled-coil region" evidence="1">
    <location>
        <begin position="2"/>
        <end position="39"/>
    </location>
</feature>
<sequence>TYEELERRVRELKSESIEHKKVEEALKESEERLRHAQSIACLMLRVTLTP</sequence>
<protein>
    <submittedName>
        <fullName evidence="2">Uncharacterized protein</fullName>
    </submittedName>
</protein>
<evidence type="ECO:0000256" key="1">
    <source>
        <dbReference type="SAM" id="Coils"/>
    </source>
</evidence>
<comment type="caution">
    <text evidence="2">The sequence shown here is derived from an EMBL/GenBank/DDBJ whole genome shotgun (WGS) entry which is preliminary data.</text>
</comment>
<organism evidence="2">
    <name type="scientific">marine sediment metagenome</name>
    <dbReference type="NCBI Taxonomy" id="412755"/>
    <lineage>
        <taxon>unclassified sequences</taxon>
        <taxon>metagenomes</taxon>
        <taxon>ecological metagenomes</taxon>
    </lineage>
</organism>
<accession>X1MH59</accession>
<proteinExistence type="predicted"/>
<dbReference type="EMBL" id="BARV01015437">
    <property type="protein sequence ID" value="GAI30613.1"/>
    <property type="molecule type" value="Genomic_DNA"/>
</dbReference>
<gene>
    <name evidence="2" type="ORF">S06H3_26671</name>
</gene>
<name>X1MH59_9ZZZZ</name>
<reference evidence="2" key="1">
    <citation type="journal article" date="2014" name="Front. Microbiol.">
        <title>High frequency of phylogenetically diverse reductive dehalogenase-homologous genes in deep subseafloor sedimentary metagenomes.</title>
        <authorList>
            <person name="Kawai M."/>
            <person name="Futagami T."/>
            <person name="Toyoda A."/>
            <person name="Takaki Y."/>
            <person name="Nishi S."/>
            <person name="Hori S."/>
            <person name="Arai W."/>
            <person name="Tsubouchi T."/>
            <person name="Morono Y."/>
            <person name="Uchiyama I."/>
            <person name="Ito T."/>
            <person name="Fujiyama A."/>
            <person name="Inagaki F."/>
            <person name="Takami H."/>
        </authorList>
    </citation>
    <scope>NUCLEOTIDE SEQUENCE</scope>
    <source>
        <strain evidence="2">Expedition CK06-06</strain>
    </source>
</reference>
<keyword evidence="1" id="KW-0175">Coiled coil</keyword>
<feature type="non-terminal residue" evidence="2">
    <location>
        <position position="1"/>
    </location>
</feature>
<evidence type="ECO:0000313" key="2">
    <source>
        <dbReference type="EMBL" id="GAI30613.1"/>
    </source>
</evidence>